<reference evidence="1" key="1">
    <citation type="journal article" date="2020" name="Stud. Mycol.">
        <title>101 Dothideomycetes genomes: a test case for predicting lifestyles and emergence of pathogens.</title>
        <authorList>
            <person name="Haridas S."/>
            <person name="Albert R."/>
            <person name="Binder M."/>
            <person name="Bloem J."/>
            <person name="Labutti K."/>
            <person name="Salamov A."/>
            <person name="Andreopoulos B."/>
            <person name="Baker S."/>
            <person name="Barry K."/>
            <person name="Bills G."/>
            <person name="Bluhm B."/>
            <person name="Cannon C."/>
            <person name="Castanera R."/>
            <person name="Culley D."/>
            <person name="Daum C."/>
            <person name="Ezra D."/>
            <person name="Gonzalez J."/>
            <person name="Henrissat B."/>
            <person name="Kuo A."/>
            <person name="Liang C."/>
            <person name="Lipzen A."/>
            <person name="Lutzoni F."/>
            <person name="Magnuson J."/>
            <person name="Mondo S."/>
            <person name="Nolan M."/>
            <person name="Ohm R."/>
            <person name="Pangilinan J."/>
            <person name="Park H.-J."/>
            <person name="Ramirez L."/>
            <person name="Alfaro M."/>
            <person name="Sun H."/>
            <person name="Tritt A."/>
            <person name="Yoshinaga Y."/>
            <person name="Zwiers L.-H."/>
            <person name="Turgeon B."/>
            <person name="Goodwin S."/>
            <person name="Spatafora J."/>
            <person name="Crous P."/>
            <person name="Grigoriev I."/>
        </authorList>
    </citation>
    <scope>NUCLEOTIDE SEQUENCE</scope>
    <source>
        <strain evidence="1">ATCC 200398</strain>
    </source>
</reference>
<name>A0ACB6QF28_9PLEO</name>
<proteinExistence type="predicted"/>
<keyword evidence="2" id="KW-1185">Reference proteome</keyword>
<evidence type="ECO:0000313" key="2">
    <source>
        <dbReference type="Proteomes" id="UP000799755"/>
    </source>
</evidence>
<comment type="caution">
    <text evidence="1">The sequence shown here is derived from an EMBL/GenBank/DDBJ whole genome shotgun (WGS) entry which is preliminary data.</text>
</comment>
<dbReference type="Proteomes" id="UP000799755">
    <property type="component" value="Unassembled WGS sequence"/>
</dbReference>
<evidence type="ECO:0000313" key="1">
    <source>
        <dbReference type="EMBL" id="KAF2465491.1"/>
    </source>
</evidence>
<dbReference type="EMBL" id="MU003529">
    <property type="protein sequence ID" value="KAF2465491.1"/>
    <property type="molecule type" value="Genomic_DNA"/>
</dbReference>
<accession>A0ACB6QF28</accession>
<keyword evidence="1" id="KW-0808">Transferase</keyword>
<gene>
    <name evidence="1" type="ORF">BDR25DRAFT_84381</name>
</gene>
<sequence length="311" mass="35319">MLGIVLGDPGDGIMLSMPSYIAFPMDFGLLAKMKAVFVPFHDTDQFSPLVVSKYEEARRKAEDSGTRIRVLLLCNPHNPLGLCYTKDTLIALMEFCNEHKIHIIADEIYAMSVYEVPESTAVPFTSVLSFDYTQYINPNYLHFVYGMSKDFACGGLRMGVLWSQNKDLVRATSCINQFHWSGQIDERVAVTILEDSDWLDTFLKTSQQRLAAGNKLARQLMDEAGIKYSAGSNAGFFFWIDLSSWLREQDGKDGWEREEKLLGRMLGNKVFLTNGKAQASEKPGFFRLVFSHEEVVFREGFKRLVRTLKEA</sequence>
<organism evidence="1 2">
    <name type="scientific">Lindgomyces ingoldianus</name>
    <dbReference type="NCBI Taxonomy" id="673940"/>
    <lineage>
        <taxon>Eukaryota</taxon>
        <taxon>Fungi</taxon>
        <taxon>Dikarya</taxon>
        <taxon>Ascomycota</taxon>
        <taxon>Pezizomycotina</taxon>
        <taxon>Dothideomycetes</taxon>
        <taxon>Pleosporomycetidae</taxon>
        <taxon>Pleosporales</taxon>
        <taxon>Lindgomycetaceae</taxon>
        <taxon>Lindgomyces</taxon>
    </lineage>
</organism>
<protein>
    <submittedName>
        <fullName evidence="1">PLP-dependent transferase</fullName>
    </submittedName>
</protein>